<organism evidence="2 3">
    <name type="scientific">Ignelater luminosus</name>
    <name type="common">Cucubano</name>
    <name type="synonym">Pyrophorus luminosus</name>
    <dbReference type="NCBI Taxonomy" id="2038154"/>
    <lineage>
        <taxon>Eukaryota</taxon>
        <taxon>Metazoa</taxon>
        <taxon>Ecdysozoa</taxon>
        <taxon>Arthropoda</taxon>
        <taxon>Hexapoda</taxon>
        <taxon>Insecta</taxon>
        <taxon>Pterygota</taxon>
        <taxon>Neoptera</taxon>
        <taxon>Endopterygota</taxon>
        <taxon>Coleoptera</taxon>
        <taxon>Polyphaga</taxon>
        <taxon>Elateriformia</taxon>
        <taxon>Elateroidea</taxon>
        <taxon>Elateridae</taxon>
        <taxon>Agrypninae</taxon>
        <taxon>Pyrophorini</taxon>
        <taxon>Ignelater</taxon>
    </lineage>
</organism>
<feature type="region of interest" description="Disordered" evidence="1">
    <location>
        <begin position="67"/>
        <end position="116"/>
    </location>
</feature>
<evidence type="ECO:0000256" key="1">
    <source>
        <dbReference type="SAM" id="MobiDB-lite"/>
    </source>
</evidence>
<sequence length="193" mass="21520">MSQIRIIHEIMTSQNIQVKKQIFTGEKPFVLPIELIIGRIPICLLLTFLDNHVDYVKQSREISTILAQQGCTKHPRKEEARPPTDQAPTSSASNRGRQPPRPPTPQPRDSSSPAPRECSPKCYICDSKSDPNCVDPVKHNMVAKECLPTNLADMKRIVENTGLSDLAGYLEIEINNNDMHVPLNCIKTVANGN</sequence>
<comment type="caution">
    <text evidence="2">The sequence shown here is derived from an EMBL/GenBank/DDBJ whole genome shotgun (WGS) entry which is preliminary data.</text>
</comment>
<gene>
    <name evidence="2" type="ORF">ILUMI_11021</name>
</gene>
<name>A0A8K0GEC4_IGNLU</name>
<reference evidence="2" key="1">
    <citation type="submission" date="2019-08" db="EMBL/GenBank/DDBJ databases">
        <title>The genome of the North American firefly Photinus pyralis.</title>
        <authorList>
            <consortium name="Photinus pyralis genome working group"/>
            <person name="Fallon T.R."/>
            <person name="Sander Lower S.E."/>
            <person name="Weng J.-K."/>
        </authorList>
    </citation>
    <scope>NUCLEOTIDE SEQUENCE</scope>
    <source>
        <strain evidence="2">TRF0915ILg1</strain>
        <tissue evidence="2">Whole body</tissue>
    </source>
</reference>
<accession>A0A8K0GEC4</accession>
<protein>
    <submittedName>
        <fullName evidence="2">Uncharacterized protein</fullName>
    </submittedName>
</protein>
<dbReference type="AlphaFoldDB" id="A0A8K0GEC4"/>
<feature type="compositionally biased region" description="Polar residues" evidence="1">
    <location>
        <begin position="86"/>
        <end position="96"/>
    </location>
</feature>
<dbReference type="Proteomes" id="UP000801492">
    <property type="component" value="Unassembled WGS sequence"/>
</dbReference>
<keyword evidence="3" id="KW-1185">Reference proteome</keyword>
<proteinExistence type="predicted"/>
<evidence type="ECO:0000313" key="3">
    <source>
        <dbReference type="Proteomes" id="UP000801492"/>
    </source>
</evidence>
<dbReference type="OrthoDB" id="6753744at2759"/>
<evidence type="ECO:0000313" key="2">
    <source>
        <dbReference type="EMBL" id="KAF2895153.1"/>
    </source>
</evidence>
<dbReference type="EMBL" id="VTPC01006180">
    <property type="protein sequence ID" value="KAF2895153.1"/>
    <property type="molecule type" value="Genomic_DNA"/>
</dbReference>